<dbReference type="InterPro" id="IPR003439">
    <property type="entry name" value="ABC_transporter-like_ATP-bd"/>
</dbReference>
<evidence type="ECO:0000256" key="3">
    <source>
        <dbReference type="ARBA" id="ARBA00022741"/>
    </source>
</evidence>
<dbReference type="SMART" id="SM00382">
    <property type="entry name" value="AAA"/>
    <property type="match status" value="1"/>
</dbReference>
<keyword evidence="2" id="KW-0472">Membrane</keyword>
<gene>
    <name evidence="6" type="ORF">C7440_2863</name>
</gene>
<dbReference type="EMBL" id="QEKO01000004">
    <property type="protein sequence ID" value="PVY61313.1"/>
    <property type="molecule type" value="Genomic_DNA"/>
</dbReference>
<sequence>MTIPLQTVGLTKNYGGLCVTDAVDFSLEPGARHALIGPNGAGKTTFVNLITGVIPPTSGEIRSFGRDITNMAPRQRVKHGIARTFQINSLFPQLTTAENVALAITERTGAASRMFSRVERDAELERETVTLLEDLSILDMANKRIAGLAYGQRRMVEIAIALAVKPQILLLDEPAAGVPTNESRAIIELLERLPSHISILLIEHDMDLVFRFANKITVLVEGHVLLEGDCAQIRSDARVKEIYLGRRHG</sequence>
<keyword evidence="4 6" id="KW-0067">ATP-binding</keyword>
<reference evidence="6 7" key="1">
    <citation type="submission" date="2018-04" db="EMBL/GenBank/DDBJ databases">
        <title>Genomic Encyclopedia of Type Strains, Phase IV (KMG-IV): sequencing the most valuable type-strain genomes for metagenomic binning, comparative biology and taxonomic classification.</title>
        <authorList>
            <person name="Goeker M."/>
        </authorList>
    </citation>
    <scope>NUCLEOTIDE SEQUENCE [LARGE SCALE GENOMIC DNA]</scope>
    <source>
        <strain evidence="6 7">DSM 10065</strain>
    </source>
</reference>
<dbReference type="Proteomes" id="UP000246145">
    <property type="component" value="Unassembled WGS sequence"/>
</dbReference>
<evidence type="ECO:0000256" key="4">
    <source>
        <dbReference type="ARBA" id="ARBA00022840"/>
    </source>
</evidence>
<protein>
    <submittedName>
        <fullName evidence="6">Amino acid/amide ABC transporter ATP-binding protein 1 (HAAT family)</fullName>
    </submittedName>
</protein>
<proteinExistence type="predicted"/>
<evidence type="ECO:0000313" key="7">
    <source>
        <dbReference type="Proteomes" id="UP000246145"/>
    </source>
</evidence>
<dbReference type="InterPro" id="IPR017871">
    <property type="entry name" value="ABC_transporter-like_CS"/>
</dbReference>
<dbReference type="GO" id="GO:0005886">
    <property type="term" value="C:plasma membrane"/>
    <property type="evidence" value="ECO:0007669"/>
    <property type="project" value="TreeGrafter"/>
</dbReference>
<evidence type="ECO:0000256" key="1">
    <source>
        <dbReference type="ARBA" id="ARBA00022448"/>
    </source>
</evidence>
<dbReference type="GO" id="GO:0016887">
    <property type="term" value="F:ATP hydrolysis activity"/>
    <property type="evidence" value="ECO:0007669"/>
    <property type="project" value="InterPro"/>
</dbReference>
<evidence type="ECO:0000259" key="5">
    <source>
        <dbReference type="PROSITE" id="PS50893"/>
    </source>
</evidence>
<dbReference type="PANTHER" id="PTHR45772">
    <property type="entry name" value="CONSERVED COMPONENT OF ABC TRANSPORTER FOR NATURAL AMINO ACIDS-RELATED"/>
    <property type="match status" value="1"/>
</dbReference>
<organism evidence="6 7">
    <name type="scientific">Pusillimonas noertemannii</name>
    <dbReference type="NCBI Taxonomy" id="305977"/>
    <lineage>
        <taxon>Bacteria</taxon>
        <taxon>Pseudomonadati</taxon>
        <taxon>Pseudomonadota</taxon>
        <taxon>Betaproteobacteria</taxon>
        <taxon>Burkholderiales</taxon>
        <taxon>Alcaligenaceae</taxon>
        <taxon>Pusillimonas</taxon>
    </lineage>
</organism>
<comment type="caution">
    <text evidence="6">The sequence shown here is derived from an EMBL/GenBank/DDBJ whole genome shotgun (WGS) entry which is preliminary data.</text>
</comment>
<dbReference type="STRING" id="1231391.GCA_000308195_00959"/>
<accession>A0A2U1CJY6</accession>
<dbReference type="InterPro" id="IPR027417">
    <property type="entry name" value="P-loop_NTPase"/>
</dbReference>
<dbReference type="Gene3D" id="3.40.50.300">
    <property type="entry name" value="P-loop containing nucleotide triphosphate hydrolases"/>
    <property type="match status" value="1"/>
</dbReference>
<keyword evidence="1" id="KW-0813">Transport</keyword>
<dbReference type="Pfam" id="PF00005">
    <property type="entry name" value="ABC_tran"/>
    <property type="match status" value="1"/>
</dbReference>
<dbReference type="InterPro" id="IPR003593">
    <property type="entry name" value="AAA+_ATPase"/>
</dbReference>
<evidence type="ECO:0000313" key="6">
    <source>
        <dbReference type="EMBL" id="PVY61313.1"/>
    </source>
</evidence>
<dbReference type="SUPFAM" id="SSF52540">
    <property type="entry name" value="P-loop containing nucleoside triphosphate hydrolases"/>
    <property type="match status" value="1"/>
</dbReference>
<evidence type="ECO:0000256" key="2">
    <source>
        <dbReference type="ARBA" id="ARBA00022475"/>
    </source>
</evidence>
<dbReference type="AlphaFoldDB" id="A0A2U1CJY6"/>
<dbReference type="InterPro" id="IPR051120">
    <property type="entry name" value="ABC_AA/LPS_Transport"/>
</dbReference>
<dbReference type="PROSITE" id="PS00211">
    <property type="entry name" value="ABC_TRANSPORTER_1"/>
    <property type="match status" value="1"/>
</dbReference>
<keyword evidence="7" id="KW-1185">Reference proteome</keyword>
<dbReference type="PROSITE" id="PS50893">
    <property type="entry name" value="ABC_TRANSPORTER_2"/>
    <property type="match status" value="1"/>
</dbReference>
<dbReference type="RefSeq" id="WP_165832610.1">
    <property type="nucleotide sequence ID" value="NZ_JACCEX010000004.1"/>
</dbReference>
<dbReference type="PANTHER" id="PTHR45772:SF2">
    <property type="entry name" value="ABC TRANSPORTER ATP-BINDING PROTEIN"/>
    <property type="match status" value="1"/>
</dbReference>
<dbReference type="CDD" id="cd03219">
    <property type="entry name" value="ABC_Mj1267_LivG_branched"/>
    <property type="match status" value="1"/>
</dbReference>
<dbReference type="GO" id="GO:0005524">
    <property type="term" value="F:ATP binding"/>
    <property type="evidence" value="ECO:0007669"/>
    <property type="project" value="UniProtKB-KW"/>
</dbReference>
<keyword evidence="2" id="KW-1003">Cell membrane</keyword>
<name>A0A2U1CJY6_9BURK</name>
<keyword evidence="3" id="KW-0547">Nucleotide-binding</keyword>
<feature type="domain" description="ABC transporter" evidence="5">
    <location>
        <begin position="5"/>
        <end position="246"/>
    </location>
</feature>